<accession>A0A9Q0G8M0</accession>
<keyword evidence="1" id="KW-0694">RNA-binding</keyword>
<evidence type="ECO:0000313" key="4">
    <source>
        <dbReference type="EMBL" id="KAJ4843861.1"/>
    </source>
</evidence>
<comment type="caution">
    <text evidence="4">The sequence shown here is derived from an EMBL/GenBank/DDBJ whole genome shotgun (WGS) entry which is preliminary data.</text>
</comment>
<evidence type="ECO:0000256" key="2">
    <source>
        <dbReference type="SAM" id="MobiDB-lite"/>
    </source>
</evidence>
<dbReference type="AlphaFoldDB" id="A0A9Q0G8M0"/>
<dbReference type="SMART" id="SM00360">
    <property type="entry name" value="RRM"/>
    <property type="match status" value="1"/>
</dbReference>
<dbReference type="GO" id="GO:0003723">
    <property type="term" value="F:RNA binding"/>
    <property type="evidence" value="ECO:0007669"/>
    <property type="project" value="UniProtKB-UniRule"/>
</dbReference>
<feature type="region of interest" description="Disordered" evidence="2">
    <location>
        <begin position="394"/>
        <end position="414"/>
    </location>
</feature>
<dbReference type="Pfam" id="PF00076">
    <property type="entry name" value="RRM_1"/>
    <property type="match status" value="1"/>
</dbReference>
<dbReference type="PROSITE" id="PS50102">
    <property type="entry name" value="RRM"/>
    <property type="match status" value="1"/>
</dbReference>
<dbReference type="CDD" id="cd00590">
    <property type="entry name" value="RRM_SF"/>
    <property type="match status" value="1"/>
</dbReference>
<feature type="compositionally biased region" description="Polar residues" evidence="2">
    <location>
        <begin position="394"/>
        <end position="403"/>
    </location>
</feature>
<dbReference type="Gene3D" id="3.30.70.330">
    <property type="match status" value="1"/>
</dbReference>
<reference evidence="4" key="1">
    <citation type="submission" date="2022-02" db="EMBL/GenBank/DDBJ databases">
        <authorList>
            <person name="Henning P.M."/>
            <person name="McCubbin A.G."/>
            <person name="Shore J.S."/>
        </authorList>
    </citation>
    <scope>NUCLEOTIDE SEQUENCE</scope>
    <source>
        <strain evidence="4">F60SS</strain>
        <tissue evidence="4">Leaves</tissue>
    </source>
</reference>
<feature type="compositionally biased region" description="Low complexity" evidence="2">
    <location>
        <begin position="466"/>
        <end position="483"/>
    </location>
</feature>
<dbReference type="PANTHER" id="PTHR34427">
    <property type="entry name" value="DUF4283 DOMAIN PROTEIN"/>
    <property type="match status" value="1"/>
</dbReference>
<dbReference type="InterPro" id="IPR000504">
    <property type="entry name" value="RRM_dom"/>
</dbReference>
<organism evidence="4 5">
    <name type="scientific">Turnera subulata</name>
    <dbReference type="NCBI Taxonomy" id="218843"/>
    <lineage>
        <taxon>Eukaryota</taxon>
        <taxon>Viridiplantae</taxon>
        <taxon>Streptophyta</taxon>
        <taxon>Embryophyta</taxon>
        <taxon>Tracheophyta</taxon>
        <taxon>Spermatophyta</taxon>
        <taxon>Magnoliopsida</taxon>
        <taxon>eudicotyledons</taxon>
        <taxon>Gunneridae</taxon>
        <taxon>Pentapetalae</taxon>
        <taxon>rosids</taxon>
        <taxon>fabids</taxon>
        <taxon>Malpighiales</taxon>
        <taxon>Passifloraceae</taxon>
        <taxon>Turnera</taxon>
    </lineage>
</organism>
<feature type="compositionally biased region" description="Polar residues" evidence="2">
    <location>
        <begin position="445"/>
        <end position="465"/>
    </location>
</feature>
<dbReference type="Proteomes" id="UP001141552">
    <property type="component" value="Unassembled WGS sequence"/>
</dbReference>
<gene>
    <name evidence="4" type="ORF">Tsubulata_036661</name>
</gene>
<reference evidence="4" key="2">
    <citation type="journal article" date="2023" name="Plants (Basel)">
        <title>Annotation of the Turnera subulata (Passifloraceae) Draft Genome Reveals the S-Locus Evolved after the Divergence of Turneroideae from Passifloroideae in a Stepwise Manner.</title>
        <authorList>
            <person name="Henning P.M."/>
            <person name="Roalson E.H."/>
            <person name="Mir W."/>
            <person name="McCubbin A.G."/>
            <person name="Shore J.S."/>
        </authorList>
    </citation>
    <scope>NUCLEOTIDE SEQUENCE</scope>
    <source>
        <strain evidence="4">F60SS</strain>
    </source>
</reference>
<feature type="region of interest" description="Disordered" evidence="2">
    <location>
        <begin position="436"/>
        <end position="484"/>
    </location>
</feature>
<dbReference type="SUPFAM" id="SSF54928">
    <property type="entry name" value="RNA-binding domain, RBD"/>
    <property type="match status" value="1"/>
</dbReference>
<evidence type="ECO:0000259" key="3">
    <source>
        <dbReference type="PROSITE" id="PS50102"/>
    </source>
</evidence>
<keyword evidence="5" id="KW-1185">Reference proteome</keyword>
<protein>
    <recommendedName>
        <fullName evidence="3">RRM domain-containing protein</fullName>
    </recommendedName>
</protein>
<evidence type="ECO:0000256" key="1">
    <source>
        <dbReference type="PROSITE-ProRule" id="PRU00176"/>
    </source>
</evidence>
<evidence type="ECO:0000313" key="5">
    <source>
        <dbReference type="Proteomes" id="UP001141552"/>
    </source>
</evidence>
<dbReference type="InterPro" id="IPR035979">
    <property type="entry name" value="RBD_domain_sf"/>
</dbReference>
<sequence>MNNLQVTSLYIENPPTGWSAVQVFQNLSKYGEVVDVFLPAKVTKTGKRFGFVRYRNGVDLQRILFDLNRFQVEGGALRANIARDRVQSVWRVTKAQPKGVTIPLERRLEKEHIQIQRLDRILQLKPCRLIREPREYSSVQHLLFQHGVKDATVSQVGGDSVLICFSSPDNMKQFCQYSYDWVKKEFLSLGPWQKRDGAINRTCWITVRGVPLHAWCKEFFTLVAMFVGKLIGVATETENRGRLDYAKLQIVTSLRNPVQKTLSVNITGQQYEVSILESSPCCDLSHPPSILLMDDLLCFDTATPEAMPDDQARGDVQKRKDDIDQRILRNQEALVADSQDPFVLMPIIQKCAAKGKSIARKLDIGDLNSVDLHNSPPTNQQPVLGNNSVVNATFSHASGQSSPRGYMPSGSLSQWAQSVPSKPILVSNSFGPLAEYTESGDHSSTKSSSFSEPVMDNDQSTQGARSVTDSSRPSSSHSLCSSDNDSDVLLQKLALAVKQRRVITRKKPRAKVHAPQDNVMVSGSLSDSDLPLIKLRRHILEKSCNPPVSRTEQEVMETLNLGQALGWDNSKDPQAVKNLTMELIEKEAADWCLSRTDV</sequence>
<dbReference type="PANTHER" id="PTHR34427:SF5">
    <property type="entry name" value="DUF4283 DOMAIN-CONTAINING PROTEIN"/>
    <property type="match status" value="1"/>
</dbReference>
<dbReference type="EMBL" id="JAKUCV010002123">
    <property type="protein sequence ID" value="KAJ4843861.1"/>
    <property type="molecule type" value="Genomic_DNA"/>
</dbReference>
<dbReference type="InterPro" id="IPR012677">
    <property type="entry name" value="Nucleotide-bd_a/b_plait_sf"/>
</dbReference>
<name>A0A9Q0G8M0_9ROSI</name>
<proteinExistence type="predicted"/>
<feature type="domain" description="RRM" evidence="3">
    <location>
        <begin position="7"/>
        <end position="84"/>
    </location>
</feature>
<dbReference type="OrthoDB" id="861279at2759"/>